<protein>
    <submittedName>
        <fullName evidence="2">Uncharacterized protein</fullName>
    </submittedName>
</protein>
<evidence type="ECO:0000313" key="2">
    <source>
        <dbReference type="EMBL" id="OCS91034.1"/>
    </source>
</evidence>
<keyword evidence="3" id="KW-1185">Reference proteome</keyword>
<comment type="caution">
    <text evidence="2">The sequence shown here is derived from an EMBL/GenBank/DDBJ whole genome shotgun (WGS) entry which is preliminary data.</text>
</comment>
<gene>
    <name evidence="2" type="ORF">A6K76_09830</name>
</gene>
<sequence length="283" mass="29957">MLNFSSKKEAIEQLKREMDLYNLTQKVVQQAAIDLHQTRELSIGVIDTVELYVNTLAHTPKSFDKDFKQIQLNMASFKALRDIEYDEKTMQKMVGGGIVGGVAAGGAIAALAPSAVMAFATTFGTASTGAAISSLSGAAATNAALAWIGGGAVAAGGGGMAAGNMLLAFAGPIGWSIGVGSLVVGGVLTSKKNKEAALKADQERLNVIVERHKLQALQHNIDALNDTTSKLMHALYKDVTTFRERAAHIDSYEAFSLTEREQLLAIVNNTLALSALFMKDVVD</sequence>
<evidence type="ECO:0000256" key="1">
    <source>
        <dbReference type="SAM" id="Phobius"/>
    </source>
</evidence>
<keyword evidence="1" id="KW-0812">Transmembrane</keyword>
<organism evidence="2 3">
    <name type="scientific">Caryophanon latum</name>
    <dbReference type="NCBI Taxonomy" id="33977"/>
    <lineage>
        <taxon>Bacteria</taxon>
        <taxon>Bacillati</taxon>
        <taxon>Bacillota</taxon>
        <taxon>Bacilli</taxon>
        <taxon>Bacillales</taxon>
        <taxon>Caryophanaceae</taxon>
        <taxon>Caryophanon</taxon>
    </lineage>
</organism>
<feature type="transmembrane region" description="Helical" evidence="1">
    <location>
        <begin position="166"/>
        <end position="188"/>
    </location>
</feature>
<dbReference type="Proteomes" id="UP000093482">
    <property type="component" value="Unassembled WGS sequence"/>
</dbReference>
<keyword evidence="1" id="KW-1133">Transmembrane helix</keyword>
<accession>A0A1C0YV72</accession>
<dbReference type="RefSeq" id="WP_066463680.1">
    <property type="nucleotide sequence ID" value="NZ_MATO01000031.1"/>
</dbReference>
<dbReference type="OrthoDB" id="517761at2"/>
<feature type="transmembrane region" description="Helical" evidence="1">
    <location>
        <begin position="98"/>
        <end position="120"/>
    </location>
</feature>
<proteinExistence type="predicted"/>
<name>A0A1C0YV72_9BACL</name>
<feature type="transmembrane region" description="Helical" evidence="1">
    <location>
        <begin position="132"/>
        <end position="154"/>
    </location>
</feature>
<reference evidence="2 3" key="1">
    <citation type="submission" date="2016-07" db="EMBL/GenBank/DDBJ databases">
        <title>Caryophanon latum genome sequencing.</title>
        <authorList>
            <person name="Verma A."/>
            <person name="Pal Y."/>
            <person name="Krishnamurthi S."/>
        </authorList>
    </citation>
    <scope>NUCLEOTIDE SEQUENCE [LARGE SCALE GENOMIC DNA]</scope>
    <source>
        <strain evidence="2 3">DSM 14151</strain>
    </source>
</reference>
<dbReference type="AlphaFoldDB" id="A0A1C0YV72"/>
<dbReference type="EMBL" id="MATO01000031">
    <property type="protein sequence ID" value="OCS91034.1"/>
    <property type="molecule type" value="Genomic_DNA"/>
</dbReference>
<keyword evidence="1" id="KW-0472">Membrane</keyword>
<evidence type="ECO:0000313" key="3">
    <source>
        <dbReference type="Proteomes" id="UP000093482"/>
    </source>
</evidence>